<organism evidence="5 6">
    <name type="scientific">Granulosicoccus antarcticus IMCC3135</name>
    <dbReference type="NCBI Taxonomy" id="1192854"/>
    <lineage>
        <taxon>Bacteria</taxon>
        <taxon>Pseudomonadati</taxon>
        <taxon>Pseudomonadota</taxon>
        <taxon>Gammaproteobacteria</taxon>
        <taxon>Chromatiales</taxon>
        <taxon>Granulosicoccaceae</taxon>
        <taxon>Granulosicoccus</taxon>
    </lineage>
</organism>
<dbReference type="CDD" id="cd00077">
    <property type="entry name" value="HDc"/>
    <property type="match status" value="1"/>
</dbReference>
<gene>
    <name evidence="5" type="primary">hupR1</name>
    <name evidence="5" type="ORF">IMCC3135_13890</name>
</gene>
<accession>A0A2Z2NNR1</accession>
<dbReference type="InterPro" id="IPR011006">
    <property type="entry name" value="CheY-like_superfamily"/>
</dbReference>
<dbReference type="SUPFAM" id="SSF52172">
    <property type="entry name" value="CheY-like"/>
    <property type="match status" value="1"/>
</dbReference>
<name>A0A2Z2NNR1_9GAMM</name>
<dbReference type="SUPFAM" id="SSF109604">
    <property type="entry name" value="HD-domain/PDEase-like"/>
    <property type="match status" value="1"/>
</dbReference>
<keyword evidence="2" id="KW-0175">Coiled coil</keyword>
<dbReference type="PANTHER" id="PTHR45228:SF8">
    <property type="entry name" value="TWO-COMPONENT RESPONSE REGULATOR-RELATED"/>
    <property type="match status" value="1"/>
</dbReference>
<reference evidence="5 6" key="1">
    <citation type="submission" date="2016-12" db="EMBL/GenBank/DDBJ databases">
        <authorList>
            <person name="Song W.-J."/>
            <person name="Kurnit D.M."/>
        </authorList>
    </citation>
    <scope>NUCLEOTIDE SEQUENCE [LARGE SCALE GENOMIC DNA]</scope>
    <source>
        <strain evidence="5 6">IMCC3135</strain>
    </source>
</reference>
<sequence length="433" mass="48479">MNAVLQHEQAQILFVDDERPILNSLNRLFRSTGYKIHLANSGAEALTLLAEEKIDIVISDMRMPAMDGAAFLSTVAKQWPATVRMLLTGYADLSSAIEAINQGEISRYLTKPWDDSDIIICVEQALQNKRLLEEKAHLELLNAQQNEELSILNESLEKKVEERTREIEFARQRTAEAHDLLKSGYAATIEVFSRIVQSRSGLTSRASVALDSRAVGQNMGLDKNICESLYNAALLCDIGKLGLSDESVQLPYTCLEANSQREYQRHPIVAEATLLSLEPLSQAAITIRHHCERMDGTGFPDQMSAEQIPMSSRILAVTKAYIDLQDGRIISERLTAAEARKYLLKESGKRYDGQVVTQFLAWLDNPKRTANDLAERKTCINSLRQGNRLSRDICDPSGVLIIAKDKVISDSLLLKLTQLQQSFEEEITVYIRG</sequence>
<dbReference type="EMBL" id="CP018632">
    <property type="protein sequence ID" value="ASJ72863.1"/>
    <property type="molecule type" value="Genomic_DNA"/>
</dbReference>
<dbReference type="InterPro" id="IPR037522">
    <property type="entry name" value="HD_GYP_dom"/>
</dbReference>
<feature type="domain" description="HD-GYP" evidence="4">
    <location>
        <begin position="181"/>
        <end position="375"/>
    </location>
</feature>
<keyword evidence="1" id="KW-0597">Phosphoprotein</keyword>
<evidence type="ECO:0000313" key="6">
    <source>
        <dbReference type="Proteomes" id="UP000250079"/>
    </source>
</evidence>
<dbReference type="Gene3D" id="1.10.3210.10">
    <property type="entry name" value="Hypothetical protein af1432"/>
    <property type="match status" value="1"/>
</dbReference>
<dbReference type="Pfam" id="PF00072">
    <property type="entry name" value="Response_reg"/>
    <property type="match status" value="1"/>
</dbReference>
<dbReference type="InterPro" id="IPR001789">
    <property type="entry name" value="Sig_transdc_resp-reg_receiver"/>
</dbReference>
<evidence type="ECO:0000259" key="3">
    <source>
        <dbReference type="PROSITE" id="PS50110"/>
    </source>
</evidence>
<dbReference type="InterPro" id="IPR052020">
    <property type="entry name" value="Cyclic_di-GMP/3'3'-cGAMP_PDE"/>
</dbReference>
<evidence type="ECO:0000256" key="2">
    <source>
        <dbReference type="SAM" id="Coils"/>
    </source>
</evidence>
<dbReference type="PROSITE" id="PS51832">
    <property type="entry name" value="HD_GYP"/>
    <property type="match status" value="1"/>
</dbReference>
<feature type="domain" description="Response regulatory" evidence="3">
    <location>
        <begin position="11"/>
        <end position="126"/>
    </location>
</feature>
<dbReference type="SMART" id="SM00448">
    <property type="entry name" value="REC"/>
    <property type="match status" value="1"/>
</dbReference>
<dbReference type="CDD" id="cd17569">
    <property type="entry name" value="REC_HupR-like"/>
    <property type="match status" value="1"/>
</dbReference>
<evidence type="ECO:0000259" key="4">
    <source>
        <dbReference type="PROSITE" id="PS51832"/>
    </source>
</evidence>
<keyword evidence="6" id="KW-1185">Reference proteome</keyword>
<evidence type="ECO:0000256" key="1">
    <source>
        <dbReference type="PROSITE-ProRule" id="PRU00169"/>
    </source>
</evidence>
<evidence type="ECO:0000313" key="5">
    <source>
        <dbReference type="EMBL" id="ASJ72863.1"/>
    </source>
</evidence>
<dbReference type="GO" id="GO:0008081">
    <property type="term" value="F:phosphoric diester hydrolase activity"/>
    <property type="evidence" value="ECO:0007669"/>
    <property type="project" value="UniProtKB-ARBA"/>
</dbReference>
<dbReference type="Pfam" id="PF13487">
    <property type="entry name" value="HD_5"/>
    <property type="match status" value="1"/>
</dbReference>
<dbReference type="AlphaFoldDB" id="A0A2Z2NNR1"/>
<dbReference type="RefSeq" id="WP_088918138.1">
    <property type="nucleotide sequence ID" value="NZ_CP018632.1"/>
</dbReference>
<dbReference type="PANTHER" id="PTHR45228">
    <property type="entry name" value="CYCLIC DI-GMP PHOSPHODIESTERASE TM_0186-RELATED"/>
    <property type="match status" value="1"/>
</dbReference>
<dbReference type="PROSITE" id="PS50110">
    <property type="entry name" value="RESPONSE_REGULATORY"/>
    <property type="match status" value="1"/>
</dbReference>
<dbReference type="OrthoDB" id="9802066at2"/>
<feature type="modified residue" description="4-aspartylphosphate" evidence="1">
    <location>
        <position position="60"/>
    </location>
</feature>
<protein>
    <submittedName>
        <fullName evidence="5">Hydrogenase transcriptional regulatory protein hupR1</fullName>
    </submittedName>
</protein>
<dbReference type="InterPro" id="IPR003607">
    <property type="entry name" value="HD/PDEase_dom"/>
</dbReference>
<dbReference type="Gene3D" id="3.40.50.2300">
    <property type="match status" value="1"/>
</dbReference>
<proteinExistence type="predicted"/>
<feature type="coiled-coil region" evidence="2">
    <location>
        <begin position="128"/>
        <end position="173"/>
    </location>
</feature>
<dbReference type="GO" id="GO:0000160">
    <property type="term" value="P:phosphorelay signal transduction system"/>
    <property type="evidence" value="ECO:0007669"/>
    <property type="project" value="InterPro"/>
</dbReference>
<dbReference type="Proteomes" id="UP000250079">
    <property type="component" value="Chromosome"/>
</dbReference>
<dbReference type="KEGG" id="gai:IMCC3135_13890"/>